<keyword evidence="2" id="KW-1185">Reference proteome</keyword>
<protein>
    <submittedName>
        <fullName evidence="1">Uncharacterized protein</fullName>
    </submittedName>
</protein>
<dbReference type="AlphaFoldDB" id="A0A9J6DDU4"/>
<reference evidence="1" key="1">
    <citation type="journal article" date="2020" name="Cell">
        <title>Large-Scale Comparative Analyses of Tick Genomes Elucidate Their Genetic Diversity and Vector Capacities.</title>
        <authorList>
            <consortium name="Tick Genome and Microbiome Consortium (TIGMIC)"/>
            <person name="Jia N."/>
            <person name="Wang J."/>
            <person name="Shi W."/>
            <person name="Du L."/>
            <person name="Sun Y."/>
            <person name="Zhan W."/>
            <person name="Jiang J.F."/>
            <person name="Wang Q."/>
            <person name="Zhang B."/>
            <person name="Ji P."/>
            <person name="Bell-Sakyi L."/>
            <person name="Cui X.M."/>
            <person name="Yuan T.T."/>
            <person name="Jiang B.G."/>
            <person name="Yang W.F."/>
            <person name="Lam T.T."/>
            <person name="Chang Q.C."/>
            <person name="Ding S.J."/>
            <person name="Wang X.J."/>
            <person name="Zhu J.G."/>
            <person name="Ruan X.D."/>
            <person name="Zhao L."/>
            <person name="Wei J.T."/>
            <person name="Ye R.Z."/>
            <person name="Que T.C."/>
            <person name="Du C.H."/>
            <person name="Zhou Y.H."/>
            <person name="Cheng J.X."/>
            <person name="Dai P.F."/>
            <person name="Guo W.B."/>
            <person name="Han X.H."/>
            <person name="Huang E.J."/>
            <person name="Li L.F."/>
            <person name="Wei W."/>
            <person name="Gao Y.C."/>
            <person name="Liu J.Z."/>
            <person name="Shao H.Z."/>
            <person name="Wang X."/>
            <person name="Wang C.C."/>
            <person name="Yang T.C."/>
            <person name="Huo Q.B."/>
            <person name="Li W."/>
            <person name="Chen H.Y."/>
            <person name="Chen S.E."/>
            <person name="Zhou L.G."/>
            <person name="Ni X.B."/>
            <person name="Tian J.H."/>
            <person name="Sheng Y."/>
            <person name="Liu T."/>
            <person name="Pan Y.S."/>
            <person name="Xia L.Y."/>
            <person name="Li J."/>
            <person name="Zhao F."/>
            <person name="Cao W.C."/>
        </authorList>
    </citation>
    <scope>NUCLEOTIDE SEQUENCE</scope>
    <source>
        <strain evidence="1">Rmic-2018</strain>
    </source>
</reference>
<sequence length="170" mass="19796">MTGSCVYQNKPYQRQLFRMAEIKPPKPFTLSERSELALLDGRIWRLQIRAWATRQNRRSTKMKQGDLDELTRNDEKVAIVKWKDSRMVLLASTCARATNAEPVKRWSKKEKCIDVPPPEVVRRYNASMGEIFLELKRCRKEVGELEAMLIYLGKLRAAVLLPRDDPTSFL</sequence>
<accession>A0A9J6DDU4</accession>
<proteinExistence type="predicted"/>
<organism evidence="1 2">
    <name type="scientific">Rhipicephalus microplus</name>
    <name type="common">Cattle tick</name>
    <name type="synonym">Boophilus microplus</name>
    <dbReference type="NCBI Taxonomy" id="6941"/>
    <lineage>
        <taxon>Eukaryota</taxon>
        <taxon>Metazoa</taxon>
        <taxon>Ecdysozoa</taxon>
        <taxon>Arthropoda</taxon>
        <taxon>Chelicerata</taxon>
        <taxon>Arachnida</taxon>
        <taxon>Acari</taxon>
        <taxon>Parasitiformes</taxon>
        <taxon>Ixodida</taxon>
        <taxon>Ixodoidea</taxon>
        <taxon>Ixodidae</taxon>
        <taxon>Rhipicephalinae</taxon>
        <taxon>Rhipicephalus</taxon>
        <taxon>Boophilus</taxon>
    </lineage>
</organism>
<dbReference type="PANTHER" id="PTHR47272:SF2">
    <property type="entry name" value="PIGGYBAC TRANSPOSABLE ELEMENT-DERIVED PROTEIN 3-LIKE"/>
    <property type="match status" value="1"/>
</dbReference>
<dbReference type="EMBL" id="JABSTU010000009">
    <property type="protein sequence ID" value="KAH8020308.1"/>
    <property type="molecule type" value="Genomic_DNA"/>
</dbReference>
<evidence type="ECO:0000313" key="2">
    <source>
        <dbReference type="Proteomes" id="UP000821866"/>
    </source>
</evidence>
<comment type="caution">
    <text evidence="1">The sequence shown here is derived from an EMBL/GenBank/DDBJ whole genome shotgun (WGS) entry which is preliminary data.</text>
</comment>
<dbReference type="PANTHER" id="PTHR47272">
    <property type="entry name" value="DDE_TNP_1_7 DOMAIN-CONTAINING PROTEIN"/>
    <property type="match status" value="1"/>
</dbReference>
<evidence type="ECO:0000313" key="1">
    <source>
        <dbReference type="EMBL" id="KAH8020308.1"/>
    </source>
</evidence>
<gene>
    <name evidence="1" type="ORF">HPB51_000382</name>
</gene>
<name>A0A9J6DDU4_RHIMP</name>
<reference evidence="1" key="2">
    <citation type="submission" date="2021-09" db="EMBL/GenBank/DDBJ databases">
        <authorList>
            <person name="Jia N."/>
            <person name="Wang J."/>
            <person name="Shi W."/>
            <person name="Du L."/>
            <person name="Sun Y."/>
            <person name="Zhan W."/>
            <person name="Jiang J."/>
            <person name="Wang Q."/>
            <person name="Zhang B."/>
            <person name="Ji P."/>
            <person name="Sakyi L.B."/>
            <person name="Cui X."/>
            <person name="Yuan T."/>
            <person name="Jiang B."/>
            <person name="Yang W."/>
            <person name="Lam T.T.-Y."/>
            <person name="Chang Q."/>
            <person name="Ding S."/>
            <person name="Wang X."/>
            <person name="Zhu J."/>
            <person name="Ruan X."/>
            <person name="Zhao L."/>
            <person name="Wei J."/>
            <person name="Que T."/>
            <person name="Du C."/>
            <person name="Cheng J."/>
            <person name="Dai P."/>
            <person name="Han X."/>
            <person name="Huang E."/>
            <person name="Gao Y."/>
            <person name="Liu J."/>
            <person name="Shao H."/>
            <person name="Ye R."/>
            <person name="Li L."/>
            <person name="Wei W."/>
            <person name="Wang X."/>
            <person name="Wang C."/>
            <person name="Huo Q."/>
            <person name="Li W."/>
            <person name="Guo W."/>
            <person name="Chen H."/>
            <person name="Chen S."/>
            <person name="Zhou L."/>
            <person name="Zhou L."/>
            <person name="Ni X."/>
            <person name="Tian J."/>
            <person name="Zhou Y."/>
            <person name="Sheng Y."/>
            <person name="Liu T."/>
            <person name="Pan Y."/>
            <person name="Xia L."/>
            <person name="Li J."/>
            <person name="Zhao F."/>
            <person name="Cao W."/>
        </authorList>
    </citation>
    <scope>NUCLEOTIDE SEQUENCE</scope>
    <source>
        <strain evidence="1">Rmic-2018</strain>
        <tissue evidence="1">Larvae</tissue>
    </source>
</reference>
<dbReference type="Proteomes" id="UP000821866">
    <property type="component" value="Chromosome 7"/>
</dbReference>